<reference evidence="2" key="1">
    <citation type="journal article" date="2015" name="Nature">
        <title>Complex archaea that bridge the gap between prokaryotes and eukaryotes.</title>
        <authorList>
            <person name="Spang A."/>
            <person name="Saw J.H."/>
            <person name="Jorgensen S.L."/>
            <person name="Zaremba-Niedzwiedzka K."/>
            <person name="Martijn J."/>
            <person name="Lind A.E."/>
            <person name="van Eijk R."/>
            <person name="Schleper C."/>
            <person name="Guy L."/>
            <person name="Ettema T.J."/>
        </authorList>
    </citation>
    <scope>NUCLEOTIDE SEQUENCE</scope>
</reference>
<accession>A0A0F9BU44</accession>
<comment type="caution">
    <text evidence="2">The sequence shown here is derived from an EMBL/GenBank/DDBJ whole genome shotgun (WGS) entry which is preliminary data.</text>
</comment>
<dbReference type="InterPro" id="IPR002716">
    <property type="entry name" value="PIN_dom"/>
</dbReference>
<proteinExistence type="predicted"/>
<evidence type="ECO:0000313" key="2">
    <source>
        <dbReference type="EMBL" id="KKK93929.1"/>
    </source>
</evidence>
<gene>
    <name evidence="2" type="ORF">LCGC14_2687970</name>
</gene>
<feature type="domain" description="PIN" evidence="1">
    <location>
        <begin position="13"/>
        <end position="128"/>
    </location>
</feature>
<dbReference type="AlphaFoldDB" id="A0A0F9BU44"/>
<protein>
    <recommendedName>
        <fullName evidence="1">PIN domain-containing protein</fullName>
    </recommendedName>
</protein>
<dbReference type="SUPFAM" id="SSF88723">
    <property type="entry name" value="PIN domain-like"/>
    <property type="match status" value="1"/>
</dbReference>
<evidence type="ECO:0000259" key="1">
    <source>
        <dbReference type="Pfam" id="PF01850"/>
    </source>
</evidence>
<organism evidence="2">
    <name type="scientific">marine sediment metagenome</name>
    <dbReference type="NCBI Taxonomy" id="412755"/>
    <lineage>
        <taxon>unclassified sequences</taxon>
        <taxon>metagenomes</taxon>
        <taxon>ecological metagenomes</taxon>
    </lineage>
</organism>
<dbReference type="InterPro" id="IPR029060">
    <property type="entry name" value="PIN-like_dom_sf"/>
</dbReference>
<dbReference type="EMBL" id="LAZR01047562">
    <property type="protein sequence ID" value="KKK93929.1"/>
    <property type="molecule type" value="Genomic_DNA"/>
</dbReference>
<dbReference type="Pfam" id="PF01850">
    <property type="entry name" value="PIN"/>
    <property type="match status" value="1"/>
</dbReference>
<name>A0A0F9BU44_9ZZZZ</name>
<sequence length="149" mass="17689">MFDIELFKDHNDIVLDAGIYIKYFGPKKNELKRTLREHLFSEKSDTTLHGHYLLKSEIYYIMCRKIGKDKAEKILDEIKEFINFINGEFLYHIASQIKCRFPIALSDCFSISLSHFKNCPVIFLKEKELNEKIIKKINEEFNTKIYIVS</sequence>